<name>A0A0F9UUZ1_9ZZZZ</name>
<proteinExistence type="predicted"/>
<reference evidence="1" key="1">
    <citation type="journal article" date="2015" name="Nature">
        <title>Complex archaea that bridge the gap between prokaryotes and eukaryotes.</title>
        <authorList>
            <person name="Spang A."/>
            <person name="Saw J.H."/>
            <person name="Jorgensen S.L."/>
            <person name="Zaremba-Niedzwiedzka K."/>
            <person name="Martijn J."/>
            <person name="Lind A.E."/>
            <person name="van Eijk R."/>
            <person name="Schleper C."/>
            <person name="Guy L."/>
            <person name="Ettema T.J."/>
        </authorList>
    </citation>
    <scope>NUCLEOTIDE SEQUENCE</scope>
</reference>
<comment type="caution">
    <text evidence="1">The sequence shown here is derived from an EMBL/GenBank/DDBJ whole genome shotgun (WGS) entry which is preliminary data.</text>
</comment>
<dbReference type="Gene3D" id="2.60.120.40">
    <property type="match status" value="1"/>
</dbReference>
<accession>A0A0F9UUZ1</accession>
<protein>
    <submittedName>
        <fullName evidence="1">Uncharacterized protein</fullName>
    </submittedName>
</protein>
<dbReference type="AlphaFoldDB" id="A0A0F9UUZ1"/>
<gene>
    <name evidence="1" type="ORF">LCGC14_0561750</name>
</gene>
<dbReference type="EMBL" id="LAZR01000801">
    <property type="protein sequence ID" value="KKN57463.1"/>
    <property type="molecule type" value="Genomic_DNA"/>
</dbReference>
<organism evidence="1">
    <name type="scientific">marine sediment metagenome</name>
    <dbReference type="NCBI Taxonomy" id="412755"/>
    <lineage>
        <taxon>unclassified sequences</taxon>
        <taxon>metagenomes</taxon>
        <taxon>ecological metagenomes</taxon>
    </lineage>
</organism>
<sequence length="201" mass="21110">MSTDYPGALDSYADKVDGVDDVLAAHINNPQDAIEAIEAELGTDPAGTFATVKLRLEKAYGSCYGNDLAWAQAAAVQNTWYDVSDAAIVDGELYKTTHDGNGKLTVAGAGKYSADWSGAFEADAANVHVEITFSVNGTEVAGGTNDFETKAADREESCAGNAILSLAANDTVNVSFRTTDVGTPDLAIDHLMLRLVQLRGT</sequence>
<dbReference type="InterPro" id="IPR008983">
    <property type="entry name" value="Tumour_necrosis_fac-like_dom"/>
</dbReference>
<evidence type="ECO:0000313" key="1">
    <source>
        <dbReference type="EMBL" id="KKN57463.1"/>
    </source>
</evidence>